<name>A0ABW8UJ83_9LACT</name>
<gene>
    <name evidence="1" type="ORF">ACEN37_01520</name>
</gene>
<comment type="caution">
    <text evidence="1">The sequence shown here is derived from an EMBL/GenBank/DDBJ whole genome shotgun (WGS) entry which is preliminary data.</text>
</comment>
<accession>A0ABW8UJ83</accession>
<reference evidence="1 2" key="1">
    <citation type="submission" date="2024-08" db="EMBL/GenBank/DDBJ databases">
        <authorList>
            <person name="Arias E."/>
        </authorList>
    </citation>
    <scope>NUCLEOTIDE SEQUENCE [LARGE SCALE GENOMIC DNA]</scope>
    <source>
        <strain evidence="1 2">FAM 24106</strain>
    </source>
</reference>
<dbReference type="Proteomes" id="UP001625374">
    <property type="component" value="Unassembled WGS sequence"/>
</dbReference>
<organism evidence="1 2">
    <name type="scientific">Marinilactibacillus psychrotolerans</name>
    <dbReference type="NCBI Taxonomy" id="191770"/>
    <lineage>
        <taxon>Bacteria</taxon>
        <taxon>Bacillati</taxon>
        <taxon>Bacillota</taxon>
        <taxon>Bacilli</taxon>
        <taxon>Lactobacillales</taxon>
        <taxon>Carnobacteriaceae</taxon>
        <taxon>Marinilactibacillus</taxon>
    </lineage>
</organism>
<evidence type="ECO:0000313" key="1">
    <source>
        <dbReference type="EMBL" id="MFL2101924.1"/>
    </source>
</evidence>
<keyword evidence="2" id="KW-1185">Reference proteome</keyword>
<proteinExistence type="predicted"/>
<dbReference type="EMBL" id="JBGQQK010000003">
    <property type="protein sequence ID" value="MFL2101924.1"/>
    <property type="molecule type" value="Genomic_DNA"/>
</dbReference>
<sequence length="115" mass="13657">MLAYRDFLYYKKLSEAYDEKWEEDIVVTLWEVHSTFIMGMIGSSENVLEDFEHINKIFNGPLDYKQLVNLTEAGVIFYLQPAYNIALKKYFLMKMQSLILRYTSESLMEFQLNSV</sequence>
<protein>
    <submittedName>
        <fullName evidence="1">Uncharacterized protein</fullName>
    </submittedName>
</protein>
<evidence type="ECO:0000313" key="2">
    <source>
        <dbReference type="Proteomes" id="UP001625374"/>
    </source>
</evidence>
<dbReference type="RefSeq" id="WP_400886952.1">
    <property type="nucleotide sequence ID" value="NZ_JBGQQI010000011.1"/>
</dbReference>